<gene>
    <name evidence="2" type="ORF">GQ43DRAFT_404460</name>
</gene>
<proteinExistence type="predicted"/>
<feature type="domain" description="F-box" evidence="1">
    <location>
        <begin position="3"/>
        <end position="48"/>
    </location>
</feature>
<dbReference type="OrthoDB" id="9981546at2759"/>
<reference evidence="2" key="1">
    <citation type="journal article" date="2020" name="Stud. Mycol.">
        <title>101 Dothideomycetes genomes: a test case for predicting lifestyles and emergence of pathogens.</title>
        <authorList>
            <person name="Haridas S."/>
            <person name="Albert R."/>
            <person name="Binder M."/>
            <person name="Bloem J."/>
            <person name="Labutti K."/>
            <person name="Salamov A."/>
            <person name="Andreopoulos B."/>
            <person name="Baker S."/>
            <person name="Barry K."/>
            <person name="Bills G."/>
            <person name="Bluhm B."/>
            <person name="Cannon C."/>
            <person name="Castanera R."/>
            <person name="Culley D."/>
            <person name="Daum C."/>
            <person name="Ezra D."/>
            <person name="Gonzalez J."/>
            <person name="Henrissat B."/>
            <person name="Kuo A."/>
            <person name="Liang C."/>
            <person name="Lipzen A."/>
            <person name="Lutzoni F."/>
            <person name="Magnuson J."/>
            <person name="Mondo S."/>
            <person name="Nolan M."/>
            <person name="Ohm R."/>
            <person name="Pangilinan J."/>
            <person name="Park H.-J."/>
            <person name="Ramirez L."/>
            <person name="Alfaro M."/>
            <person name="Sun H."/>
            <person name="Tritt A."/>
            <person name="Yoshinaga Y."/>
            <person name="Zwiers L.-H."/>
            <person name="Turgeon B."/>
            <person name="Goodwin S."/>
            <person name="Spatafora J."/>
            <person name="Crous P."/>
            <person name="Grigoriev I."/>
        </authorList>
    </citation>
    <scope>NUCLEOTIDE SEQUENCE</scope>
    <source>
        <strain evidence="2">ATCC 74209</strain>
    </source>
</reference>
<comment type="caution">
    <text evidence="2">The sequence shown here is derived from an EMBL/GenBank/DDBJ whole genome shotgun (WGS) entry which is preliminary data.</text>
</comment>
<organism evidence="2 3">
    <name type="scientific">Delitschia confertaspora ATCC 74209</name>
    <dbReference type="NCBI Taxonomy" id="1513339"/>
    <lineage>
        <taxon>Eukaryota</taxon>
        <taxon>Fungi</taxon>
        <taxon>Dikarya</taxon>
        <taxon>Ascomycota</taxon>
        <taxon>Pezizomycotina</taxon>
        <taxon>Dothideomycetes</taxon>
        <taxon>Pleosporomycetidae</taxon>
        <taxon>Pleosporales</taxon>
        <taxon>Delitschiaceae</taxon>
        <taxon>Delitschia</taxon>
    </lineage>
</organism>
<protein>
    <recommendedName>
        <fullName evidence="1">F-box domain-containing protein</fullName>
    </recommendedName>
</protein>
<dbReference type="PROSITE" id="PS50181">
    <property type="entry name" value="FBOX"/>
    <property type="match status" value="1"/>
</dbReference>
<keyword evidence="3" id="KW-1185">Reference proteome</keyword>
<name>A0A9P4JC44_9PLEO</name>
<evidence type="ECO:0000313" key="2">
    <source>
        <dbReference type="EMBL" id="KAF2196756.1"/>
    </source>
</evidence>
<evidence type="ECO:0000259" key="1">
    <source>
        <dbReference type="PROSITE" id="PS50181"/>
    </source>
</evidence>
<sequence length="327" mass="37310">MDECYLYRLPNELLLSTLIRFSTPQLLQLTLVSRRIYAAIIRILYHRMSTACKLESHSVLLECYHPSAKLTEPQYWCTYRGTDGLLEYHAFEKENPDLVGRLGLLRNMYSRFRPHRRELEAGGRKVKGTPGDIPASRTFPGAAREEYNGDTVKQTLSLDPHELFTELCENVHLVKIRASTGSMTGMVELEDRVIRVWRDWLDKMAAKEAPGSSTQAEEVMEELDTFDINASLSKGKEPAHENEYPQGRIDDDILWATPKKNTGLKVNVRKQRAPILVLAVEDTPAGYEIEYEELLIRTTHLLLSFESSLLQDDNRSGKKAVMFGSFS</sequence>
<dbReference type="InterPro" id="IPR001810">
    <property type="entry name" value="F-box_dom"/>
</dbReference>
<dbReference type="Proteomes" id="UP000799536">
    <property type="component" value="Unassembled WGS sequence"/>
</dbReference>
<evidence type="ECO:0000313" key="3">
    <source>
        <dbReference type="Proteomes" id="UP000799536"/>
    </source>
</evidence>
<dbReference type="AlphaFoldDB" id="A0A9P4JC44"/>
<dbReference type="EMBL" id="ML994330">
    <property type="protein sequence ID" value="KAF2196756.1"/>
    <property type="molecule type" value="Genomic_DNA"/>
</dbReference>
<accession>A0A9P4JC44</accession>